<feature type="domain" description="PhnB-like" evidence="1">
    <location>
        <begin position="8"/>
        <end position="123"/>
    </location>
</feature>
<dbReference type="Pfam" id="PF06983">
    <property type="entry name" value="3-dmu-9_3-mt"/>
    <property type="match status" value="1"/>
</dbReference>
<dbReference type="InterPro" id="IPR009725">
    <property type="entry name" value="3_dmu_93_MTrfase"/>
</dbReference>
<dbReference type="KEGG" id="nkf:Nkreftii_002354"/>
<dbReference type="SUPFAM" id="SSF54593">
    <property type="entry name" value="Glyoxalase/Bleomycin resistance protein/Dihydroxybiphenyl dioxygenase"/>
    <property type="match status" value="1"/>
</dbReference>
<evidence type="ECO:0000313" key="2">
    <source>
        <dbReference type="EMBL" id="QPD04580.1"/>
    </source>
</evidence>
<dbReference type="InterPro" id="IPR028973">
    <property type="entry name" value="PhnB-like"/>
</dbReference>
<evidence type="ECO:0000313" key="3">
    <source>
        <dbReference type="Proteomes" id="UP000593737"/>
    </source>
</evidence>
<dbReference type="Gene3D" id="3.10.180.10">
    <property type="entry name" value="2,3-Dihydroxybiphenyl 1,2-Dioxygenase, domain 1"/>
    <property type="match status" value="1"/>
</dbReference>
<proteinExistence type="predicted"/>
<accession>A0A7S8FES8</accession>
<name>A0A7S8FES8_9BACT</name>
<evidence type="ECO:0000259" key="1">
    <source>
        <dbReference type="Pfam" id="PF06983"/>
    </source>
</evidence>
<dbReference type="EMBL" id="CP047423">
    <property type="protein sequence ID" value="QPD04580.1"/>
    <property type="molecule type" value="Genomic_DNA"/>
</dbReference>
<dbReference type="Proteomes" id="UP000593737">
    <property type="component" value="Chromosome"/>
</dbReference>
<dbReference type="AlphaFoldDB" id="A0A7S8FES8"/>
<sequence>MTKNTIAKNTICLWYDKDAEAAARFYAATFPDSALGAIYRAPSDNPSTKAGDVIMVDFTVAGVPCLGLNGGPAFKHSEAFSFQILTEDQAETDRYWSAIVGNGGQESECGWCKDKWGVSWQITPRVLMEAMAAGGDEAKRAFDAMMTMQKIDVAAIEAARRGSGVKATGAKA</sequence>
<gene>
    <name evidence="2" type="ORF">Nkreftii_002354</name>
</gene>
<dbReference type="InterPro" id="IPR029068">
    <property type="entry name" value="Glyas_Bleomycin-R_OHBP_Dase"/>
</dbReference>
<organism evidence="2 3">
    <name type="scientific">Candidatus Nitrospira kreftii</name>
    <dbReference type="NCBI Taxonomy" id="2652173"/>
    <lineage>
        <taxon>Bacteria</taxon>
        <taxon>Pseudomonadati</taxon>
        <taxon>Nitrospirota</taxon>
        <taxon>Nitrospiria</taxon>
        <taxon>Nitrospirales</taxon>
        <taxon>Nitrospiraceae</taxon>
        <taxon>Nitrospira</taxon>
    </lineage>
</organism>
<dbReference type="PIRSF" id="PIRSF021700">
    <property type="entry name" value="3_dmu_93_MTrfase"/>
    <property type="match status" value="1"/>
</dbReference>
<reference evidence="2 3" key="1">
    <citation type="journal article" date="2020" name="ISME J.">
        <title>Enrichment and physiological characterization of a novel comammox Nitrospira indicates ammonium inhibition of complete nitrification.</title>
        <authorList>
            <person name="Sakoula D."/>
            <person name="Koch H."/>
            <person name="Frank J."/>
            <person name="Jetten M.S.M."/>
            <person name="van Kessel M.A.H.J."/>
            <person name="Lucker S."/>
        </authorList>
    </citation>
    <scope>NUCLEOTIDE SEQUENCE [LARGE SCALE GENOMIC DNA]</scope>
    <source>
        <strain evidence="2">Comreactor17</strain>
    </source>
</reference>
<dbReference type="PANTHER" id="PTHR33990:SF2">
    <property type="entry name" value="PHNB-LIKE DOMAIN-CONTAINING PROTEIN"/>
    <property type="match status" value="1"/>
</dbReference>
<dbReference type="PANTHER" id="PTHR33990">
    <property type="entry name" value="PROTEIN YJDN-RELATED"/>
    <property type="match status" value="1"/>
</dbReference>
<protein>
    <recommendedName>
        <fullName evidence="1">PhnB-like domain-containing protein</fullName>
    </recommendedName>
</protein>